<sequence>MPASTRIRRSCSERVSEQLLPQLELTASKPQQELSLPETGTMHRAGPGFLRRSRGLCEHASAVTAICDMASATSRADSCNSHGGRSQLQAIVSCAKLKRKKNWFGTAVYVELAADGEVCRTAKSHSSSNPKWDERLTLNVTPHSKLDFKVWSHHALKADALLGKATLDLHQVLELHHRKLENVKEVLKLTLDGKNGASITTGELTVFLDGLTVEQASLSNGTGNSTPTSTKTQQNGDAIHQNGGEASARARSRSFNGIESEGPSTSSAHSDSSSAPVVNGNGSSPARRPVSPQDTPTKRPADGQIANGTVNGETPAPASAMEEVLPPAGGSEESSEAASSTASPAPVSNHPPEASSAPANTADTPSSSSSSTPAPTVTSNSEAWGNSSSNSAQDGVKPRQQTRSTNTTDPLPPGWEQRKDLHGRTYYVDHNTRTTTWERPQPLPTGWERRVDDRGRIYYVDHNTRTTTWQRPTMESVRNFEQWQSQRSQLQGAMHQFNQRYLYSASMMSAENDPLGPLPPGWERRVDSNDRVYFVNHNTKTTQWEDPRTQGLQNEDPLPEGWEIRYTREGVRYFVDHNTRTTTFNDPRTGKSSVTKGPQIAYERSFRWKLAHFRYLCQSNALPSHVKITVSRQTLFEDSFQQIMALKPYDLRRRLYVIFRGEEGLDYGGLAREWFFLLSHEVLNPMYCLFEYAGKSNYCLQINPASTINPDHLSYFCFIGRFIAMALFHGKFIDTGFSLPFYKRMLNKKLTIKDLESIDPEFYNSLIWIRDNNIEECGLEMYFSVDMEILGKITSHDLKPDGANLLVTEENKEEYIGLMAEWRFSRGVEEQTKAFLDGFNEVVPLQWLQYFDEKELEVMLCGMLEVDLQDWQRNTVYRHYTRNSKQIIWFWQFVKEVDNEVRLRLMQFVTGTCRLPLGGFAELMGSNGPQKFCIEKVGKDTWLPRSHTCFNRLDLPPYKSYEQLKEKLLFAIEETEGDCVWVRIGARVGPGPCSSLTAGWLNPETGQPSSGTDTGVAPGLAPPPPVRQGKAEIGALPGGCIVGSSGGVKGHFSESTRDRSEQGAETTLHPAVRQHRRLTRPENADVALLRRALPARSLHPVLTELVVSLSDSLTCSLSSSCSNDTTPLGGEQMDRTERVQNCLSPQFSKRFVIDYYFEMVQKLKFGIYDIDNKTKDLSDDDFLGEMECTLAQLVSSRRQTRPLLLKNNRPAGEGTITISAEEIKDNRVVSIEVEARKLDNKDFFGKSDPFLEFHRKTEAGWQLAHRTEVIQNNLDPVWSPFCVPLQTLCGGNVEQPIKVECYDFDNGGSHELIGSFETDLIQLQQASWASPAEFECVNEKKKEKKKNYENSGVVSFRLCQVVKEYSFLDYIMGGCQINFTVGVDFTGSNGDPSSPESLHYISPDGFNEYLAAIWSVGMVIQDYDSDKMFPAFGFGAQIPPSWEVSHEFPLNFNPSYPFCAGVEGVLEAYRMCLPQVQLYGPTNFAPIINHVASFGFQAAQQNTASQYFVLLILTDGMITDLDETRAAIVNASRLPMSIIIVGVGGANFSGMEFLDGDDGPLRAPTGEPVARDIVQFVPFRDFQDVPMEALAQTVLAEVPAQVVSYFRMVGLSPPNDPTPPLST</sequence>
<dbReference type="SMART" id="SM00239">
    <property type="entry name" value="C2"/>
    <property type="match status" value="3"/>
</dbReference>
<keyword evidence="12" id="KW-0808">Transferase</keyword>
<dbReference type="OrthoDB" id="5855668at2759"/>
<gene>
    <name evidence="30" type="ORF">MATL_G00253710</name>
</gene>
<evidence type="ECO:0000256" key="25">
    <source>
        <dbReference type="PROSITE-ProRule" id="PRU00104"/>
    </source>
</evidence>
<feature type="compositionally biased region" description="Low complexity" evidence="26">
    <location>
        <begin position="354"/>
        <end position="381"/>
    </location>
</feature>
<evidence type="ECO:0000256" key="17">
    <source>
        <dbReference type="ARBA" id="ARBA00022843"/>
    </source>
</evidence>
<evidence type="ECO:0000256" key="9">
    <source>
        <dbReference type="ARBA" id="ARBA00022475"/>
    </source>
</evidence>
<dbReference type="InterPro" id="IPR000008">
    <property type="entry name" value="C2_dom"/>
</dbReference>
<dbReference type="Pfam" id="PF00632">
    <property type="entry name" value="HECT"/>
    <property type="match status" value="1"/>
</dbReference>
<comment type="similarity">
    <text evidence="7">Belongs to the copine family.</text>
</comment>
<dbReference type="PROSITE" id="PS50237">
    <property type="entry name" value="HECT"/>
    <property type="match status" value="1"/>
</dbReference>
<feature type="compositionally biased region" description="Low complexity" evidence="26">
    <location>
        <begin position="264"/>
        <end position="274"/>
    </location>
</feature>
<dbReference type="FunFam" id="2.20.70.10:FF:000086">
    <property type="entry name" value="NEDD4-like E3 ubiquitin-protein ligase WWP1"/>
    <property type="match status" value="1"/>
</dbReference>
<dbReference type="Pfam" id="PF07002">
    <property type="entry name" value="Copine"/>
    <property type="match status" value="1"/>
</dbReference>
<feature type="domain" description="WW" evidence="28">
    <location>
        <begin position="556"/>
        <end position="589"/>
    </location>
</feature>
<evidence type="ECO:0000256" key="20">
    <source>
        <dbReference type="ARBA" id="ARBA00023242"/>
    </source>
</evidence>
<accession>A0A9D3PC25</accession>
<evidence type="ECO:0000256" key="24">
    <source>
        <dbReference type="ARBA" id="ARBA00076171"/>
    </source>
</evidence>
<dbReference type="CDD" id="cd04047">
    <property type="entry name" value="C2B_Copine"/>
    <property type="match status" value="1"/>
</dbReference>
<feature type="domain" description="HECT" evidence="29">
    <location>
        <begin position="647"/>
        <end position="977"/>
    </location>
</feature>
<feature type="compositionally biased region" description="Basic and acidic residues" evidence="26">
    <location>
        <begin position="1051"/>
        <end position="1062"/>
    </location>
</feature>
<dbReference type="GO" id="GO:0005886">
    <property type="term" value="C:plasma membrane"/>
    <property type="evidence" value="ECO:0007669"/>
    <property type="project" value="UniProtKB-SubCell"/>
</dbReference>
<dbReference type="Gene3D" id="3.30.2410.10">
    <property type="entry name" value="Hect, E3 ligase catalytic domain"/>
    <property type="match status" value="1"/>
</dbReference>
<comment type="subunit">
    <text evidence="22">Monomer. Interacts with ERBB2 (preferentially with the tyrosine phosphorylated form); this interaction occurs at the cell membrane and is increased in a growth factor heregulin-dependent manner. Interacts with SHC1; this interaction may mediate the binding of CPNE3 with ERBB2. Interacts with RACK1.</text>
</comment>
<dbReference type="EC" id="2.3.2.26" evidence="8"/>
<dbReference type="InterPro" id="IPR036020">
    <property type="entry name" value="WW_dom_sf"/>
</dbReference>
<keyword evidence="18" id="KW-0965">Cell junction</keyword>
<keyword evidence="9" id="KW-1003">Cell membrane</keyword>
<dbReference type="SUPFAM" id="SSF51045">
    <property type="entry name" value="WW domain"/>
    <property type="match status" value="4"/>
</dbReference>
<dbReference type="CDD" id="cd04021">
    <property type="entry name" value="C2_E3_ubiquitin_ligase"/>
    <property type="match status" value="1"/>
</dbReference>
<evidence type="ECO:0000256" key="3">
    <source>
        <dbReference type="ARBA" id="ARBA00004236"/>
    </source>
</evidence>
<dbReference type="FunFam" id="2.20.70.10:FF:000005">
    <property type="entry name" value="E3 ubiquitin-protein ligase"/>
    <property type="match status" value="1"/>
</dbReference>
<evidence type="ECO:0000256" key="12">
    <source>
        <dbReference type="ARBA" id="ARBA00022679"/>
    </source>
</evidence>
<dbReference type="PROSITE" id="PS01159">
    <property type="entry name" value="WW_DOMAIN_1"/>
    <property type="match status" value="4"/>
</dbReference>
<evidence type="ECO:0000313" key="31">
    <source>
        <dbReference type="Proteomes" id="UP001046870"/>
    </source>
</evidence>
<feature type="region of interest" description="Disordered" evidence="26">
    <location>
        <begin position="26"/>
        <end position="47"/>
    </location>
</feature>
<feature type="compositionally biased region" description="Low complexity" evidence="26">
    <location>
        <begin position="326"/>
        <end position="346"/>
    </location>
</feature>
<dbReference type="GO" id="GO:0043161">
    <property type="term" value="P:proteasome-mediated ubiquitin-dependent protein catabolic process"/>
    <property type="evidence" value="ECO:0007669"/>
    <property type="project" value="TreeGrafter"/>
</dbReference>
<dbReference type="CDD" id="cd01459">
    <property type="entry name" value="vWA_copine_like"/>
    <property type="match status" value="1"/>
</dbReference>
<keyword evidence="10" id="KW-0963">Cytoplasm</keyword>
<evidence type="ECO:0000256" key="1">
    <source>
        <dbReference type="ARBA" id="ARBA00000885"/>
    </source>
</evidence>
<protein>
    <recommendedName>
        <fullName evidence="23">Copine-3</fullName>
        <ecNumber evidence="8">2.3.2.26</ecNumber>
    </recommendedName>
    <alternativeName>
        <fullName evidence="24">Copine III</fullName>
    </alternativeName>
</protein>
<dbReference type="FunFam" id="3.90.1750.10:FF:000026">
    <property type="entry name" value="E3 ubiquitin-protein ligase HACE1"/>
    <property type="match status" value="1"/>
</dbReference>
<dbReference type="Gene3D" id="2.20.70.10">
    <property type="match status" value="3"/>
</dbReference>
<dbReference type="Gene3D" id="2.60.40.150">
    <property type="entry name" value="C2 domain"/>
    <property type="match status" value="3"/>
</dbReference>
<dbReference type="FunFam" id="3.30.2160.10:FF:000003">
    <property type="entry name" value="E3 ubiquitin-protein ligase"/>
    <property type="match status" value="1"/>
</dbReference>
<evidence type="ECO:0000256" key="7">
    <source>
        <dbReference type="ARBA" id="ARBA00009048"/>
    </source>
</evidence>
<feature type="region of interest" description="Disordered" evidence="26">
    <location>
        <begin position="1001"/>
        <end position="1032"/>
    </location>
</feature>
<evidence type="ECO:0000256" key="19">
    <source>
        <dbReference type="ARBA" id="ARBA00023136"/>
    </source>
</evidence>
<comment type="pathway">
    <text evidence="6">Protein modification; protein ubiquitination.</text>
</comment>
<keyword evidence="16" id="KW-0106">Calcium</keyword>
<dbReference type="InterPro" id="IPR037768">
    <property type="entry name" value="C2B_Copine"/>
</dbReference>
<evidence type="ECO:0000259" key="27">
    <source>
        <dbReference type="PROSITE" id="PS50004"/>
    </source>
</evidence>
<dbReference type="InterPro" id="IPR036465">
    <property type="entry name" value="vWFA_dom_sf"/>
</dbReference>
<name>A0A9D3PC25_MEGAT</name>
<dbReference type="SMART" id="SM00119">
    <property type="entry name" value="HECTc"/>
    <property type="match status" value="1"/>
</dbReference>
<evidence type="ECO:0000256" key="5">
    <source>
        <dbReference type="ARBA" id="ARBA00004496"/>
    </source>
</evidence>
<feature type="compositionally biased region" description="Low complexity" evidence="26">
    <location>
        <begin position="218"/>
        <end position="230"/>
    </location>
</feature>
<dbReference type="SUPFAM" id="SSF49562">
    <property type="entry name" value="C2 domain (Calcium/lipid-binding domain, CaLB)"/>
    <property type="match status" value="3"/>
</dbReference>
<feature type="domain" description="WW" evidence="28">
    <location>
        <begin position="516"/>
        <end position="549"/>
    </location>
</feature>
<dbReference type="FunFam" id="2.60.40.150:FF:000042">
    <property type="entry name" value="Copine 3"/>
    <property type="match status" value="1"/>
</dbReference>
<keyword evidence="15 25" id="KW-0833">Ubl conjugation pathway</keyword>
<keyword evidence="20" id="KW-0539">Nucleus</keyword>
<dbReference type="CDD" id="cd00201">
    <property type="entry name" value="WW"/>
    <property type="match status" value="4"/>
</dbReference>
<dbReference type="PANTHER" id="PTHR11254">
    <property type="entry name" value="HECT DOMAIN UBIQUITIN-PROTEIN LIGASE"/>
    <property type="match status" value="1"/>
</dbReference>
<evidence type="ECO:0000256" key="26">
    <source>
        <dbReference type="SAM" id="MobiDB-lite"/>
    </source>
</evidence>
<feature type="region of interest" description="Disordered" evidence="26">
    <location>
        <begin position="218"/>
        <end position="422"/>
    </location>
</feature>
<comment type="subcellular location">
    <subcellularLocation>
        <location evidence="4">Cell junction</location>
        <location evidence="4">Focal adhesion</location>
    </subcellularLocation>
    <subcellularLocation>
        <location evidence="3">Cell membrane</location>
    </subcellularLocation>
    <subcellularLocation>
        <location evidence="5">Cytoplasm</location>
    </subcellularLocation>
    <subcellularLocation>
        <location evidence="2">Nucleus</location>
    </subcellularLocation>
</comment>
<evidence type="ECO:0000256" key="11">
    <source>
        <dbReference type="ARBA" id="ARBA00022553"/>
    </source>
</evidence>
<dbReference type="PROSITE" id="PS50020">
    <property type="entry name" value="WW_DOMAIN_2"/>
    <property type="match status" value="4"/>
</dbReference>
<evidence type="ECO:0000256" key="21">
    <source>
        <dbReference type="ARBA" id="ARBA00058857"/>
    </source>
</evidence>
<feature type="region of interest" description="Disordered" evidence="26">
    <location>
        <begin position="1046"/>
        <end position="1068"/>
    </location>
</feature>
<dbReference type="InterPro" id="IPR000569">
    <property type="entry name" value="HECT_dom"/>
</dbReference>
<dbReference type="EMBL" id="JAFDVH010000024">
    <property type="protein sequence ID" value="KAG7455172.1"/>
    <property type="molecule type" value="Genomic_DNA"/>
</dbReference>
<keyword evidence="13" id="KW-0479">Metal-binding</keyword>
<dbReference type="FunFam" id="2.60.40.150:FF:000099">
    <property type="entry name" value="Copine 3"/>
    <property type="match status" value="1"/>
</dbReference>
<keyword evidence="19" id="KW-0472">Membrane</keyword>
<dbReference type="GO" id="GO:0016567">
    <property type="term" value="P:protein ubiquitination"/>
    <property type="evidence" value="ECO:0007669"/>
    <property type="project" value="TreeGrafter"/>
</dbReference>
<comment type="function">
    <text evidence="21">Calcium-dependent phospholipid-binding protein that plays a role in ERBB2-mediated tumor cell migration in response to growth factor heregulin stimulation.</text>
</comment>
<dbReference type="InterPro" id="IPR010734">
    <property type="entry name" value="Copine_C"/>
</dbReference>
<dbReference type="GO" id="GO:0061630">
    <property type="term" value="F:ubiquitin protein ligase activity"/>
    <property type="evidence" value="ECO:0007669"/>
    <property type="project" value="UniProtKB-EC"/>
</dbReference>
<dbReference type="Gene3D" id="3.90.1750.10">
    <property type="entry name" value="Hect, E3 ligase catalytic domains"/>
    <property type="match status" value="1"/>
</dbReference>
<evidence type="ECO:0000256" key="10">
    <source>
        <dbReference type="ARBA" id="ARBA00022490"/>
    </source>
</evidence>
<feature type="compositionally biased region" description="Polar residues" evidence="26">
    <location>
        <begin position="382"/>
        <end position="409"/>
    </location>
</feature>
<dbReference type="Pfam" id="PF00397">
    <property type="entry name" value="WW"/>
    <property type="match status" value="4"/>
</dbReference>
<dbReference type="CDD" id="cd00078">
    <property type="entry name" value="HECTc"/>
    <property type="match status" value="1"/>
</dbReference>
<feature type="domain" description="C2" evidence="27">
    <location>
        <begin position="1210"/>
        <end position="1333"/>
    </location>
</feature>
<dbReference type="PROSITE" id="PS50004">
    <property type="entry name" value="C2"/>
    <property type="match status" value="3"/>
</dbReference>
<evidence type="ECO:0000256" key="16">
    <source>
        <dbReference type="ARBA" id="ARBA00022837"/>
    </source>
</evidence>
<keyword evidence="14" id="KW-0677">Repeat</keyword>
<dbReference type="SUPFAM" id="SSF53300">
    <property type="entry name" value="vWA-like"/>
    <property type="match status" value="1"/>
</dbReference>
<dbReference type="Gene3D" id="3.30.2160.10">
    <property type="entry name" value="Hect, E3 ligase catalytic domain"/>
    <property type="match status" value="1"/>
</dbReference>
<evidence type="ECO:0000256" key="22">
    <source>
        <dbReference type="ARBA" id="ARBA00065466"/>
    </source>
</evidence>
<feature type="domain" description="WW" evidence="28">
    <location>
        <begin position="441"/>
        <end position="474"/>
    </location>
</feature>
<evidence type="ECO:0000256" key="6">
    <source>
        <dbReference type="ARBA" id="ARBA00004906"/>
    </source>
</evidence>
<dbReference type="SUPFAM" id="SSF56204">
    <property type="entry name" value="Hect, E3 ligase catalytic domain"/>
    <property type="match status" value="1"/>
</dbReference>
<reference evidence="30" key="1">
    <citation type="submission" date="2021-01" db="EMBL/GenBank/DDBJ databases">
        <authorList>
            <person name="Zahm M."/>
            <person name="Roques C."/>
            <person name="Cabau C."/>
            <person name="Klopp C."/>
            <person name="Donnadieu C."/>
            <person name="Jouanno E."/>
            <person name="Lampietro C."/>
            <person name="Louis A."/>
            <person name="Herpin A."/>
            <person name="Echchiki A."/>
            <person name="Berthelot C."/>
            <person name="Parey E."/>
            <person name="Roest-Crollius H."/>
            <person name="Braasch I."/>
            <person name="Postlethwait J."/>
            <person name="Bobe J."/>
            <person name="Montfort J."/>
            <person name="Bouchez O."/>
            <person name="Begum T."/>
            <person name="Mejri S."/>
            <person name="Adams A."/>
            <person name="Chen W.-J."/>
            <person name="Guiguen Y."/>
        </authorList>
    </citation>
    <scope>NUCLEOTIDE SEQUENCE</scope>
    <source>
        <strain evidence="30">YG-15Mar2019-1</strain>
        <tissue evidence="30">Brain</tissue>
    </source>
</reference>
<evidence type="ECO:0000256" key="13">
    <source>
        <dbReference type="ARBA" id="ARBA00022723"/>
    </source>
</evidence>
<evidence type="ECO:0000259" key="29">
    <source>
        <dbReference type="PROSITE" id="PS50237"/>
    </source>
</evidence>
<dbReference type="CDD" id="cd04048">
    <property type="entry name" value="C2A_Copine"/>
    <property type="match status" value="1"/>
</dbReference>
<dbReference type="InterPro" id="IPR001202">
    <property type="entry name" value="WW_dom"/>
</dbReference>
<keyword evidence="11" id="KW-0597">Phosphoprotein</keyword>
<dbReference type="InterPro" id="IPR035892">
    <property type="entry name" value="C2_domain_sf"/>
</dbReference>
<dbReference type="SMART" id="SM00327">
    <property type="entry name" value="VWA"/>
    <property type="match status" value="1"/>
</dbReference>
<dbReference type="Proteomes" id="UP001046870">
    <property type="component" value="Chromosome 24"/>
</dbReference>
<proteinExistence type="inferred from homology"/>
<feature type="domain" description="WW" evidence="28">
    <location>
        <begin position="409"/>
        <end position="442"/>
    </location>
</feature>
<dbReference type="GO" id="GO:0071277">
    <property type="term" value="P:cellular response to calcium ion"/>
    <property type="evidence" value="ECO:0007669"/>
    <property type="project" value="UniProtKB-ARBA"/>
</dbReference>
<dbReference type="InterPro" id="IPR002035">
    <property type="entry name" value="VWF_A"/>
</dbReference>
<dbReference type="Pfam" id="PF00168">
    <property type="entry name" value="C2"/>
    <property type="match status" value="3"/>
</dbReference>
<evidence type="ECO:0000256" key="18">
    <source>
        <dbReference type="ARBA" id="ARBA00022949"/>
    </source>
</evidence>
<dbReference type="FunFam" id="2.20.70.10:FF:000009">
    <property type="entry name" value="E3 ubiquitin-protein ligase"/>
    <property type="match status" value="1"/>
</dbReference>
<feature type="domain" description="C2" evidence="27">
    <location>
        <begin position="1080"/>
        <end position="1203"/>
    </location>
</feature>
<evidence type="ECO:0000256" key="23">
    <source>
        <dbReference type="ARBA" id="ARBA00074834"/>
    </source>
</evidence>
<dbReference type="FunFam" id="3.90.1750.10:FF:000002">
    <property type="entry name" value="E3 ubiquitin-protein ligase"/>
    <property type="match status" value="1"/>
</dbReference>
<evidence type="ECO:0000313" key="30">
    <source>
        <dbReference type="EMBL" id="KAG7455172.1"/>
    </source>
</evidence>
<feature type="compositionally biased region" description="Polar residues" evidence="26">
    <location>
        <begin position="1004"/>
        <end position="1013"/>
    </location>
</feature>
<evidence type="ECO:0000256" key="14">
    <source>
        <dbReference type="ARBA" id="ARBA00022737"/>
    </source>
</evidence>
<comment type="caution">
    <text evidence="30">The sequence shown here is derived from an EMBL/GenBank/DDBJ whole genome shotgun (WGS) entry which is preliminary data.</text>
</comment>
<dbReference type="InterPro" id="IPR050409">
    <property type="entry name" value="E3_ubiq-protein_ligase"/>
</dbReference>
<dbReference type="GO" id="GO:0005737">
    <property type="term" value="C:cytoplasm"/>
    <property type="evidence" value="ECO:0007669"/>
    <property type="project" value="UniProtKB-SubCell"/>
</dbReference>
<keyword evidence="17" id="KW-0832">Ubl conjugation</keyword>
<dbReference type="InterPro" id="IPR035983">
    <property type="entry name" value="Hect_E3_ubiquitin_ligase"/>
</dbReference>
<comment type="catalytic activity">
    <reaction evidence="1">
        <text>S-ubiquitinyl-[E2 ubiquitin-conjugating enzyme]-L-cysteine + [acceptor protein]-L-lysine = [E2 ubiquitin-conjugating enzyme]-L-cysteine + N(6)-ubiquitinyl-[acceptor protein]-L-lysine.</text>
        <dbReference type="EC" id="2.3.2.26"/>
    </reaction>
</comment>
<keyword evidence="31" id="KW-1185">Reference proteome</keyword>
<dbReference type="SMART" id="SM00456">
    <property type="entry name" value="WW"/>
    <property type="match status" value="4"/>
</dbReference>
<feature type="active site" description="Glycyl thioester intermediate" evidence="25">
    <location>
        <position position="949"/>
    </location>
</feature>
<dbReference type="GO" id="GO:0005925">
    <property type="term" value="C:focal adhesion"/>
    <property type="evidence" value="ECO:0007669"/>
    <property type="project" value="UniProtKB-SubCell"/>
</dbReference>
<feature type="domain" description="C2" evidence="27">
    <location>
        <begin position="68"/>
        <end position="182"/>
    </location>
</feature>
<evidence type="ECO:0000256" key="8">
    <source>
        <dbReference type="ARBA" id="ARBA00012485"/>
    </source>
</evidence>
<evidence type="ECO:0000256" key="2">
    <source>
        <dbReference type="ARBA" id="ARBA00004123"/>
    </source>
</evidence>
<evidence type="ECO:0000259" key="28">
    <source>
        <dbReference type="PROSITE" id="PS50020"/>
    </source>
</evidence>
<dbReference type="FunFam" id="3.30.2410.10:FF:000002">
    <property type="entry name" value="E3 ubiquitin-protein ligase HECW2"/>
    <property type="match status" value="1"/>
</dbReference>
<dbReference type="GO" id="GO:0046872">
    <property type="term" value="F:metal ion binding"/>
    <property type="evidence" value="ECO:0007669"/>
    <property type="project" value="UniProtKB-KW"/>
</dbReference>
<evidence type="ECO:0000256" key="15">
    <source>
        <dbReference type="ARBA" id="ARBA00022786"/>
    </source>
</evidence>
<organism evidence="30 31">
    <name type="scientific">Megalops atlanticus</name>
    <name type="common">Tarpon</name>
    <name type="synonym">Clupea gigantea</name>
    <dbReference type="NCBI Taxonomy" id="7932"/>
    <lineage>
        <taxon>Eukaryota</taxon>
        <taxon>Metazoa</taxon>
        <taxon>Chordata</taxon>
        <taxon>Craniata</taxon>
        <taxon>Vertebrata</taxon>
        <taxon>Euteleostomi</taxon>
        <taxon>Actinopterygii</taxon>
        <taxon>Neopterygii</taxon>
        <taxon>Teleostei</taxon>
        <taxon>Elopiformes</taxon>
        <taxon>Megalopidae</taxon>
        <taxon>Megalops</taxon>
    </lineage>
</organism>
<dbReference type="GO" id="GO:0005634">
    <property type="term" value="C:nucleus"/>
    <property type="evidence" value="ECO:0007669"/>
    <property type="project" value="UniProtKB-SubCell"/>
</dbReference>
<evidence type="ECO:0000256" key="4">
    <source>
        <dbReference type="ARBA" id="ARBA00004246"/>
    </source>
</evidence>
<dbReference type="PANTHER" id="PTHR11254:SF299">
    <property type="entry name" value="NEDD4-LIKE E3 UBIQUITIN-PROTEIN LIGASE WWP1"/>
    <property type="match status" value="1"/>
</dbReference>